<reference evidence="4" key="1">
    <citation type="journal article" date="2019" name="Int. J. Syst. Evol. Microbiol.">
        <title>The Global Catalogue of Microorganisms (GCM) 10K type strain sequencing project: providing services to taxonomists for standard genome sequencing and annotation.</title>
        <authorList>
            <consortium name="The Broad Institute Genomics Platform"/>
            <consortium name="The Broad Institute Genome Sequencing Center for Infectious Disease"/>
            <person name="Wu L."/>
            <person name="Ma J."/>
        </authorList>
    </citation>
    <scope>NUCLEOTIDE SEQUENCE [LARGE SCALE GENOMIC DNA]</scope>
    <source>
        <strain evidence="4">JCM 17926</strain>
    </source>
</reference>
<feature type="domain" description="Proline dehydrogenase" evidence="2">
    <location>
        <begin position="80"/>
        <end position="377"/>
    </location>
</feature>
<dbReference type="Gene3D" id="3.20.20.220">
    <property type="match status" value="1"/>
</dbReference>
<accession>A0ABP8M342</accession>
<protein>
    <submittedName>
        <fullName evidence="3">Proline dehydrogenase family protein</fullName>
    </submittedName>
</protein>
<dbReference type="Proteomes" id="UP001500552">
    <property type="component" value="Unassembled WGS sequence"/>
</dbReference>
<evidence type="ECO:0000259" key="2">
    <source>
        <dbReference type="Pfam" id="PF01619"/>
    </source>
</evidence>
<comment type="caution">
    <text evidence="3">The sequence shown here is derived from an EMBL/GenBank/DDBJ whole genome shotgun (WGS) entry which is preliminary data.</text>
</comment>
<dbReference type="PANTHER" id="PTHR13914">
    <property type="entry name" value="PROLINE OXIDASE"/>
    <property type="match status" value="1"/>
</dbReference>
<dbReference type="InterPro" id="IPR015659">
    <property type="entry name" value="Proline_oxidase"/>
</dbReference>
<evidence type="ECO:0000313" key="3">
    <source>
        <dbReference type="EMBL" id="GAA4441771.1"/>
    </source>
</evidence>
<keyword evidence="4" id="KW-1185">Reference proteome</keyword>
<evidence type="ECO:0000313" key="4">
    <source>
        <dbReference type="Proteomes" id="UP001500552"/>
    </source>
</evidence>
<dbReference type="Pfam" id="PF01619">
    <property type="entry name" value="Pro_dh"/>
    <property type="match status" value="1"/>
</dbReference>
<evidence type="ECO:0000256" key="1">
    <source>
        <dbReference type="ARBA" id="ARBA00023002"/>
    </source>
</evidence>
<dbReference type="SUPFAM" id="SSF51730">
    <property type="entry name" value="FAD-linked oxidoreductase"/>
    <property type="match status" value="1"/>
</dbReference>
<gene>
    <name evidence="3" type="ORF">GCM10023188_40690</name>
</gene>
<dbReference type="EMBL" id="BAABHC010000029">
    <property type="protein sequence ID" value="GAA4441771.1"/>
    <property type="molecule type" value="Genomic_DNA"/>
</dbReference>
<proteinExistence type="predicted"/>
<dbReference type="RefSeq" id="WP_345161795.1">
    <property type="nucleotide sequence ID" value="NZ_BAABHC010000029.1"/>
</dbReference>
<keyword evidence="1" id="KW-0560">Oxidoreductase</keyword>
<dbReference type="InterPro" id="IPR029041">
    <property type="entry name" value="FAD-linked_oxidoreductase-like"/>
</dbReference>
<name>A0ABP8M342_9BACT</name>
<sequence length="396" mass="45396">MNIGTKVSFDDTAIAFESKSDAELYKMYLLFKMMNSNALVKIGGTLLNTALNLHLPVKFIIKQTVFNHFCGGETIEESERAIRELSRYHIGAILDYSVEGEGDEKSFDATRDELLRTVEKARGHALIPFSVFKVTGLIDINLLEKVQARQELTADERAAFERGRGRVNAICRRCHEAGVPVFVDAEESWIQETIDHLAYEMMALYNRERAIVYNTYQMYRHDRLDVIKRDYATAVQEGYYLGAKLVRGAYMEKERKRAQAMGYPDPINPTKEASDKLFDDALRFCIGHINHIYFCAGTHNEQSSYLLLDLMTEHNIAPNDRRVYFSQLYGMSDNLSYNLAKAGYNVAKYVPYGPVEAVMPYLLRRANENTAIAGQSSREFNLIKSEMDRRRAVRHR</sequence>
<dbReference type="InterPro" id="IPR002872">
    <property type="entry name" value="Proline_DH_dom"/>
</dbReference>
<dbReference type="PANTHER" id="PTHR13914:SF0">
    <property type="entry name" value="PROLINE DEHYDROGENASE 1, MITOCHONDRIAL"/>
    <property type="match status" value="1"/>
</dbReference>
<organism evidence="3 4">
    <name type="scientific">Pontibacter saemangeumensis</name>
    <dbReference type="NCBI Taxonomy" id="1084525"/>
    <lineage>
        <taxon>Bacteria</taxon>
        <taxon>Pseudomonadati</taxon>
        <taxon>Bacteroidota</taxon>
        <taxon>Cytophagia</taxon>
        <taxon>Cytophagales</taxon>
        <taxon>Hymenobacteraceae</taxon>
        <taxon>Pontibacter</taxon>
    </lineage>
</organism>